<dbReference type="InterPro" id="IPR000157">
    <property type="entry name" value="TIR_dom"/>
</dbReference>
<proteinExistence type="predicted"/>
<feature type="region of interest" description="Disordered" evidence="2">
    <location>
        <begin position="1"/>
        <end position="20"/>
    </location>
</feature>
<evidence type="ECO:0000256" key="2">
    <source>
        <dbReference type="SAM" id="MobiDB-lite"/>
    </source>
</evidence>
<dbReference type="InterPro" id="IPR035897">
    <property type="entry name" value="Toll_tir_struct_dom_sf"/>
</dbReference>
<dbReference type="Gene3D" id="3.40.50.10140">
    <property type="entry name" value="Toll/interleukin-1 receptor homology (TIR) domain"/>
    <property type="match status" value="1"/>
</dbReference>
<dbReference type="OrthoDB" id="3027122at2759"/>
<keyword evidence="5" id="KW-1185">Reference proteome</keyword>
<dbReference type="SUPFAM" id="SSF52540">
    <property type="entry name" value="P-loop containing nucleoside triphosphate hydrolases"/>
    <property type="match status" value="1"/>
</dbReference>
<sequence length="799" mass="89320">MGGNQSKPGAGSASVNVNPPPVNLNKLVRDEFTAKAPVAIDSNDTKSQTQTAVINAVQAESDHVDHEEPTAVLNCQVLKTQASNDYIDVTLNPPAQSDLAVAFTIVEHTSALPETSTAASTLNSTLVSIQPYKQDDARDTVKLDEQTVKCLKMKVTNHSLECIVAKITHEIADYYPDLVTTSTIQIYYLLSLDQTRRMLSNQARLGNILRPLKNTLSDILFEFHSLYVVTISAKNGNNLPPVVVELKEADMNELLDNITLHFGCERSVKVYHQNKKSYELESVTNQDSLKRAFLDSCDVLFEPIKRTEESSQVVDPEHKNGTPTAFKYNKVRDLFISYSWSTTAEVDAIVNKLETETKLQIWRDKKDMNENIYESMGGGLAGCRAVVAFLSEKYLTSENCKNELYFARELKKPIIPVYLFEESTDIESLKRSDSGPFFILTGKLYFDFKRIDANEPKWLSKFNELLAGICSTLDQTKPVALSSDLLETWLDPVLFEDDLEAYKAEYVPGTRLWIIPALEAWAQTGERVLYLNGGAGTGKSIIVYSLTVNLPSNFQIGALFICRYNNTRKSDPKTLVSTIRPVEAFQVLVLDGLNKLPPEEWKEKTLLIVIDALDELNISDRHYVLSILTSLCPKLPTFVKIFTSGRPERDIYHALQNVSPFVLSPNEEKNQEDLEKFVDYFLGSVWGIIAPDSLKSKCCKDLIVKSEGLFIYARTVCEYIKQQNFNPSQAHTVIQSLASGVDNSYATIMNRLLTVNRSEKISLFKSAFAVVLTVQKPLSLNALANVGGLNTTDVQDFVS</sequence>
<dbReference type="PANTHER" id="PTHR10039:SF14">
    <property type="entry name" value="NACHT DOMAIN-CONTAINING PROTEIN"/>
    <property type="match status" value="1"/>
</dbReference>
<reference evidence="4 5" key="1">
    <citation type="submission" date="2016-07" db="EMBL/GenBank/DDBJ databases">
        <title>Pervasive Adenine N6-methylation of Active Genes in Fungi.</title>
        <authorList>
            <consortium name="DOE Joint Genome Institute"/>
            <person name="Mondo S.J."/>
            <person name="Dannebaum R.O."/>
            <person name="Kuo R.C."/>
            <person name="Labutti K."/>
            <person name="Haridas S."/>
            <person name="Kuo A."/>
            <person name="Salamov A."/>
            <person name="Ahrendt S.R."/>
            <person name="Lipzen A."/>
            <person name="Sullivan W."/>
            <person name="Andreopoulos W.B."/>
            <person name="Clum A."/>
            <person name="Lindquist E."/>
            <person name="Daum C."/>
            <person name="Ramamoorthy G.K."/>
            <person name="Gryganskyi A."/>
            <person name="Culley D."/>
            <person name="Magnuson J.K."/>
            <person name="James T.Y."/>
            <person name="O'Malley M.A."/>
            <person name="Stajich J.E."/>
            <person name="Spatafora J.W."/>
            <person name="Visel A."/>
            <person name="Grigoriev I.V."/>
        </authorList>
    </citation>
    <scope>NUCLEOTIDE SEQUENCE [LARGE SCALE GENOMIC DNA]</scope>
    <source>
        <strain evidence="4 5">JEL800</strain>
    </source>
</reference>
<dbReference type="Pfam" id="PF13676">
    <property type="entry name" value="TIR_2"/>
    <property type="match status" value="1"/>
</dbReference>
<protein>
    <recommendedName>
        <fullName evidence="3">NACHT domain-containing protein</fullName>
    </recommendedName>
</protein>
<dbReference type="GO" id="GO:0007165">
    <property type="term" value="P:signal transduction"/>
    <property type="evidence" value="ECO:0007669"/>
    <property type="project" value="InterPro"/>
</dbReference>
<dbReference type="AlphaFoldDB" id="A0A1Y2C4V3"/>
<dbReference type="InterPro" id="IPR056884">
    <property type="entry name" value="NPHP3-like_N"/>
</dbReference>
<accession>A0A1Y2C4V3</accession>
<dbReference type="Gene3D" id="3.40.50.300">
    <property type="entry name" value="P-loop containing nucleotide triphosphate hydrolases"/>
    <property type="match status" value="1"/>
</dbReference>
<dbReference type="PANTHER" id="PTHR10039">
    <property type="entry name" value="AMELOGENIN"/>
    <property type="match status" value="1"/>
</dbReference>
<dbReference type="SMART" id="SM00255">
    <property type="entry name" value="TIR"/>
    <property type="match status" value="1"/>
</dbReference>
<name>A0A1Y2C4V3_9FUNG</name>
<evidence type="ECO:0000256" key="1">
    <source>
        <dbReference type="ARBA" id="ARBA00022737"/>
    </source>
</evidence>
<organism evidence="4 5">
    <name type="scientific">Rhizoclosmatium globosum</name>
    <dbReference type="NCBI Taxonomy" id="329046"/>
    <lineage>
        <taxon>Eukaryota</taxon>
        <taxon>Fungi</taxon>
        <taxon>Fungi incertae sedis</taxon>
        <taxon>Chytridiomycota</taxon>
        <taxon>Chytridiomycota incertae sedis</taxon>
        <taxon>Chytridiomycetes</taxon>
        <taxon>Chytridiales</taxon>
        <taxon>Chytriomycetaceae</taxon>
        <taxon>Rhizoclosmatium</taxon>
    </lineage>
</organism>
<evidence type="ECO:0000259" key="3">
    <source>
        <dbReference type="PROSITE" id="PS50837"/>
    </source>
</evidence>
<dbReference type="InterPro" id="IPR027417">
    <property type="entry name" value="P-loop_NTPase"/>
</dbReference>
<dbReference type="EMBL" id="MCGO01000030">
    <property type="protein sequence ID" value="ORY42063.1"/>
    <property type="molecule type" value="Genomic_DNA"/>
</dbReference>
<dbReference type="SUPFAM" id="SSF52200">
    <property type="entry name" value="Toll/Interleukin receptor TIR domain"/>
    <property type="match status" value="1"/>
</dbReference>
<feature type="domain" description="NACHT" evidence="3">
    <location>
        <begin position="527"/>
        <end position="647"/>
    </location>
</feature>
<evidence type="ECO:0000313" key="5">
    <source>
        <dbReference type="Proteomes" id="UP000193642"/>
    </source>
</evidence>
<dbReference type="PROSITE" id="PS50837">
    <property type="entry name" value="NACHT"/>
    <property type="match status" value="1"/>
</dbReference>
<comment type="caution">
    <text evidence="4">The sequence shown here is derived from an EMBL/GenBank/DDBJ whole genome shotgun (WGS) entry which is preliminary data.</text>
</comment>
<dbReference type="InterPro" id="IPR007111">
    <property type="entry name" value="NACHT_NTPase"/>
</dbReference>
<evidence type="ECO:0000313" key="4">
    <source>
        <dbReference type="EMBL" id="ORY42063.1"/>
    </source>
</evidence>
<dbReference type="Proteomes" id="UP000193642">
    <property type="component" value="Unassembled WGS sequence"/>
</dbReference>
<dbReference type="Pfam" id="PF24883">
    <property type="entry name" value="NPHP3_N"/>
    <property type="match status" value="1"/>
</dbReference>
<gene>
    <name evidence="4" type="ORF">BCR33DRAFT_825036</name>
</gene>
<keyword evidence="1" id="KW-0677">Repeat</keyword>